<organism evidence="1 2">
    <name type="scientific">Candidozyma auris</name>
    <name type="common">Yeast</name>
    <name type="synonym">Candida auris</name>
    <dbReference type="NCBI Taxonomy" id="498019"/>
    <lineage>
        <taxon>Eukaryota</taxon>
        <taxon>Fungi</taxon>
        <taxon>Dikarya</taxon>
        <taxon>Ascomycota</taxon>
        <taxon>Saccharomycotina</taxon>
        <taxon>Pichiomycetes</taxon>
        <taxon>Metschnikowiaceae</taxon>
        <taxon>Candidozyma</taxon>
    </lineage>
</organism>
<comment type="caution">
    <text evidence="1">The sequence shown here is derived from an EMBL/GenBank/DDBJ whole genome shotgun (WGS) entry which is preliminary data.</text>
</comment>
<name>A0A0L0P997_CANAR</name>
<proteinExistence type="predicted"/>
<protein>
    <submittedName>
        <fullName evidence="1">Uncharacterized protein</fullName>
    </submittedName>
</protein>
<dbReference type="Proteomes" id="UP000037122">
    <property type="component" value="Unassembled WGS sequence"/>
</dbReference>
<gene>
    <name evidence="1" type="ORF">QG37_00366</name>
</gene>
<evidence type="ECO:0000313" key="2">
    <source>
        <dbReference type="Proteomes" id="UP000037122"/>
    </source>
</evidence>
<dbReference type="EMBL" id="LGST01000003">
    <property type="protein sequence ID" value="KNE02556.1"/>
    <property type="molecule type" value="Genomic_DNA"/>
</dbReference>
<accession>A0A0L0P997</accession>
<sequence>MFAQWFMENKGTLVLIKNGGQTLKRPKIVGKVSDIPLTFN</sequence>
<evidence type="ECO:0000313" key="1">
    <source>
        <dbReference type="EMBL" id="KNE02556.1"/>
    </source>
</evidence>
<dbReference type="VEuPathDB" id="FungiDB:QG37_00366"/>
<dbReference type="AlphaFoldDB" id="A0A0L0P997"/>
<reference evidence="2" key="1">
    <citation type="journal article" date="2015" name="BMC Genomics">
        <title>Draft genome of a commonly misdiagnosed multidrug resistant pathogen Candida auris.</title>
        <authorList>
            <person name="Chatterjee S."/>
            <person name="Alampalli S.V."/>
            <person name="Nageshan R.K."/>
            <person name="Chettiar S.T."/>
            <person name="Joshi S."/>
            <person name="Tatu U.S."/>
        </authorList>
    </citation>
    <scope>NUCLEOTIDE SEQUENCE [LARGE SCALE GENOMIC DNA]</scope>
    <source>
        <strain evidence="2">6684</strain>
    </source>
</reference>